<gene>
    <name evidence="2" type="primary">ORF85356</name>
    <name evidence="1" type="synonym">ORF85354</name>
</gene>
<dbReference type="AlphaFoldDB" id="A0A0B6ZXP5"/>
<evidence type="ECO:0000313" key="2">
    <source>
        <dbReference type="EMBL" id="CEK73112.1"/>
    </source>
</evidence>
<accession>A0A0B6ZXP5</accession>
<sequence length="54" mass="6268">MLVMQACPLSRCSEHLHAQDNTHIVCCWSKYNTDLATYSHGMWNENEFVTLPLQ</sequence>
<evidence type="ECO:0000313" key="1">
    <source>
        <dbReference type="EMBL" id="CEK73111.1"/>
    </source>
</evidence>
<dbReference type="EMBL" id="HACG01026246">
    <property type="protein sequence ID" value="CEK73111.1"/>
    <property type="molecule type" value="Transcribed_RNA"/>
</dbReference>
<feature type="non-terminal residue" evidence="2">
    <location>
        <position position="54"/>
    </location>
</feature>
<protein>
    <submittedName>
        <fullName evidence="2">Uncharacterized protein</fullName>
    </submittedName>
</protein>
<proteinExistence type="predicted"/>
<reference evidence="2" key="1">
    <citation type="submission" date="2014-12" db="EMBL/GenBank/DDBJ databases">
        <title>Insight into the proteome of Arion vulgaris.</title>
        <authorList>
            <person name="Aradska J."/>
            <person name="Bulat T."/>
            <person name="Smidak R."/>
            <person name="Sarate P."/>
            <person name="Gangsoo J."/>
            <person name="Sialana F."/>
            <person name="Bilban M."/>
            <person name="Lubec G."/>
        </authorList>
    </citation>
    <scope>NUCLEOTIDE SEQUENCE</scope>
    <source>
        <tissue evidence="2">Skin</tissue>
    </source>
</reference>
<name>A0A0B6ZXP5_9EUPU</name>
<organism evidence="2">
    <name type="scientific">Arion vulgaris</name>
    <dbReference type="NCBI Taxonomy" id="1028688"/>
    <lineage>
        <taxon>Eukaryota</taxon>
        <taxon>Metazoa</taxon>
        <taxon>Spiralia</taxon>
        <taxon>Lophotrochozoa</taxon>
        <taxon>Mollusca</taxon>
        <taxon>Gastropoda</taxon>
        <taxon>Heterobranchia</taxon>
        <taxon>Euthyneura</taxon>
        <taxon>Panpulmonata</taxon>
        <taxon>Eupulmonata</taxon>
        <taxon>Stylommatophora</taxon>
        <taxon>Helicina</taxon>
        <taxon>Arionoidea</taxon>
        <taxon>Arionidae</taxon>
        <taxon>Arion</taxon>
    </lineage>
</organism>
<dbReference type="EMBL" id="HACG01026247">
    <property type="protein sequence ID" value="CEK73112.1"/>
    <property type="molecule type" value="Transcribed_RNA"/>
</dbReference>